<evidence type="ECO:0000256" key="1">
    <source>
        <dbReference type="SAM" id="Phobius"/>
    </source>
</evidence>
<organism evidence="3 4">
    <name type="scientific">Insulibacter thermoxylanivorax</name>
    <dbReference type="NCBI Taxonomy" id="2749268"/>
    <lineage>
        <taxon>Bacteria</taxon>
        <taxon>Bacillati</taxon>
        <taxon>Bacillota</taxon>
        <taxon>Bacilli</taxon>
        <taxon>Bacillales</taxon>
        <taxon>Paenibacillaceae</taxon>
        <taxon>Insulibacter</taxon>
    </lineage>
</organism>
<feature type="transmembrane region" description="Helical" evidence="1">
    <location>
        <begin position="220"/>
        <end position="238"/>
    </location>
</feature>
<sequence>MLYYLEPIYIALSLFIVIAVLIFIPWLIYIYRRFGYFPFSTTIIVFSFIFYFMAALFLTMLPMPDTRHNCTDVTITQPYSLKPFQFIEDIKRETRVEWTNPSTYAYLLKERAFLQAFFNFLLLMPLGVYLRYYFGTRRAWWKALPLIAGVTLFYEVTQATGIYGFFDCPYRVFDVDDLILNTAGGLLGFFLAPIILALFPSRAEVHEKAEQLLARDEVRNMAVLLAMAIDLAFIRMFVELISSISGYTDAWSRFIVHTLMLILWLAILPAMGKGATFGTRILRFRYTGERLIIGLVKRTLAVWLVFALQFTSSILSEIQLETGSSENFTRLMNLFEFVGSSLLVLILFLHVIIVLLSKEKRRFYFDAYAKLSATRRPKDESIAKDRD</sequence>
<evidence type="ECO:0000313" key="4">
    <source>
        <dbReference type="Proteomes" id="UP000654993"/>
    </source>
</evidence>
<evidence type="ECO:0000259" key="2">
    <source>
        <dbReference type="Pfam" id="PF04892"/>
    </source>
</evidence>
<proteinExistence type="predicted"/>
<reference evidence="3" key="1">
    <citation type="submission" date="2020-08" db="EMBL/GenBank/DDBJ databases">
        <authorList>
            <person name="Uke A."/>
            <person name="Chhe C."/>
            <person name="Baramee S."/>
            <person name="Kosugi A."/>
        </authorList>
    </citation>
    <scope>NUCLEOTIDE SEQUENCE</scope>
    <source>
        <strain evidence="3">DA-C8</strain>
    </source>
</reference>
<keyword evidence="4" id="KW-1185">Reference proteome</keyword>
<accession>A0A916QAK0</accession>
<dbReference type="InterPro" id="IPR006976">
    <property type="entry name" value="VanZ-like"/>
</dbReference>
<keyword evidence="1" id="KW-1133">Transmembrane helix</keyword>
<protein>
    <submittedName>
        <fullName evidence="3">Permease</fullName>
    </submittedName>
</protein>
<dbReference type="RefSeq" id="WP_200965476.1">
    <property type="nucleotide sequence ID" value="NZ_BMAQ01000003.1"/>
</dbReference>
<keyword evidence="1" id="KW-0812">Transmembrane</keyword>
<feature type="transmembrane region" description="Helical" evidence="1">
    <location>
        <begin position="250"/>
        <end position="270"/>
    </location>
</feature>
<dbReference type="AlphaFoldDB" id="A0A916QAK0"/>
<feature type="transmembrane region" description="Helical" evidence="1">
    <location>
        <begin position="36"/>
        <end position="58"/>
    </location>
</feature>
<dbReference type="PANTHER" id="PTHR36834">
    <property type="entry name" value="MEMBRANE PROTEIN-RELATED"/>
    <property type="match status" value="1"/>
</dbReference>
<feature type="transmembrane region" description="Helical" evidence="1">
    <location>
        <begin position="112"/>
        <end position="134"/>
    </location>
</feature>
<dbReference type="PANTHER" id="PTHR36834:SF1">
    <property type="entry name" value="INTEGRAL MEMBRANE PROTEIN"/>
    <property type="match status" value="1"/>
</dbReference>
<feature type="domain" description="VanZ-like" evidence="2">
    <location>
        <begin position="48"/>
        <end position="195"/>
    </location>
</feature>
<feature type="transmembrane region" description="Helical" evidence="1">
    <location>
        <begin position="178"/>
        <end position="199"/>
    </location>
</feature>
<dbReference type="InterPro" id="IPR053150">
    <property type="entry name" value="Teicoplanin_resist-assoc"/>
</dbReference>
<dbReference type="Proteomes" id="UP000654993">
    <property type="component" value="Unassembled WGS sequence"/>
</dbReference>
<dbReference type="EMBL" id="BMAQ01000003">
    <property type="protein sequence ID" value="GFR37195.1"/>
    <property type="molecule type" value="Genomic_DNA"/>
</dbReference>
<name>A0A916QAK0_9BACL</name>
<feature type="transmembrane region" description="Helical" evidence="1">
    <location>
        <begin position="146"/>
        <end position="166"/>
    </location>
</feature>
<keyword evidence="1" id="KW-0472">Membrane</keyword>
<gene>
    <name evidence="3" type="ORF">PRECH8_04910</name>
</gene>
<dbReference type="Pfam" id="PF04892">
    <property type="entry name" value="VanZ"/>
    <property type="match status" value="1"/>
</dbReference>
<comment type="caution">
    <text evidence="3">The sequence shown here is derived from an EMBL/GenBank/DDBJ whole genome shotgun (WGS) entry which is preliminary data.</text>
</comment>
<feature type="transmembrane region" description="Helical" evidence="1">
    <location>
        <begin position="334"/>
        <end position="356"/>
    </location>
</feature>
<feature type="transmembrane region" description="Helical" evidence="1">
    <location>
        <begin position="6"/>
        <end position="29"/>
    </location>
</feature>
<reference evidence="3" key="2">
    <citation type="journal article" date="2021" name="Data Brief">
        <title>Draft genome sequence data of the facultative, thermophilic, xylanolytic bacterium Paenibacillus sp. strain DA-C8.</title>
        <authorList>
            <person name="Chhe C."/>
            <person name="Uke A."/>
            <person name="Baramee S."/>
            <person name="Ungkulpasvich U."/>
            <person name="Tachaapaikoon C."/>
            <person name="Pason P."/>
            <person name="Waeonukul R."/>
            <person name="Ratanakhanokchai K."/>
            <person name="Kosugi A."/>
        </authorList>
    </citation>
    <scope>NUCLEOTIDE SEQUENCE</scope>
    <source>
        <strain evidence="3">DA-C8</strain>
    </source>
</reference>
<evidence type="ECO:0000313" key="3">
    <source>
        <dbReference type="EMBL" id="GFR37195.1"/>
    </source>
</evidence>
<feature type="transmembrane region" description="Helical" evidence="1">
    <location>
        <begin position="291"/>
        <end position="314"/>
    </location>
</feature>